<dbReference type="AlphaFoldDB" id="A0A0A9GZJ1"/>
<feature type="compositionally biased region" description="Basic and acidic residues" evidence="1">
    <location>
        <begin position="48"/>
        <end position="58"/>
    </location>
</feature>
<evidence type="ECO:0000313" key="2">
    <source>
        <dbReference type="EMBL" id="JAE26008.1"/>
    </source>
</evidence>
<protein>
    <submittedName>
        <fullName evidence="2">Uncharacterized protein</fullName>
    </submittedName>
</protein>
<name>A0A0A9GZJ1_ARUDO</name>
<reference evidence="2" key="2">
    <citation type="journal article" date="2015" name="Data Brief">
        <title>Shoot transcriptome of the giant reed, Arundo donax.</title>
        <authorList>
            <person name="Barrero R.A."/>
            <person name="Guerrero F.D."/>
            <person name="Moolhuijzen P."/>
            <person name="Goolsby J.A."/>
            <person name="Tidwell J."/>
            <person name="Bellgard S.E."/>
            <person name="Bellgard M.I."/>
        </authorList>
    </citation>
    <scope>NUCLEOTIDE SEQUENCE</scope>
    <source>
        <tissue evidence="2">Shoot tissue taken approximately 20 cm above the soil surface</tissue>
    </source>
</reference>
<feature type="region of interest" description="Disordered" evidence="1">
    <location>
        <begin position="35"/>
        <end position="62"/>
    </location>
</feature>
<evidence type="ECO:0000256" key="1">
    <source>
        <dbReference type="SAM" id="MobiDB-lite"/>
    </source>
</evidence>
<organism evidence="2">
    <name type="scientific">Arundo donax</name>
    <name type="common">Giant reed</name>
    <name type="synonym">Donax arundinaceus</name>
    <dbReference type="NCBI Taxonomy" id="35708"/>
    <lineage>
        <taxon>Eukaryota</taxon>
        <taxon>Viridiplantae</taxon>
        <taxon>Streptophyta</taxon>
        <taxon>Embryophyta</taxon>
        <taxon>Tracheophyta</taxon>
        <taxon>Spermatophyta</taxon>
        <taxon>Magnoliopsida</taxon>
        <taxon>Liliopsida</taxon>
        <taxon>Poales</taxon>
        <taxon>Poaceae</taxon>
        <taxon>PACMAD clade</taxon>
        <taxon>Arundinoideae</taxon>
        <taxon>Arundineae</taxon>
        <taxon>Arundo</taxon>
    </lineage>
</organism>
<sequence length="85" mass="9659">MQRTFPLFQRKRRTNEASHVCYFISDLLPAKIREISRPQLKSGNTGEPGEHNGHKDDGAIPASYIHNLAQKMSREISRLQTPDNG</sequence>
<reference evidence="2" key="1">
    <citation type="submission" date="2014-09" db="EMBL/GenBank/DDBJ databases">
        <authorList>
            <person name="Magalhaes I.L.F."/>
            <person name="Oliveira U."/>
            <person name="Santos F.R."/>
            <person name="Vidigal T.H.D.A."/>
            <person name="Brescovit A.D."/>
            <person name="Santos A.J."/>
        </authorList>
    </citation>
    <scope>NUCLEOTIDE SEQUENCE</scope>
    <source>
        <tissue evidence="2">Shoot tissue taken approximately 20 cm above the soil surface</tissue>
    </source>
</reference>
<accession>A0A0A9GZJ1</accession>
<dbReference type="EMBL" id="GBRH01171888">
    <property type="protein sequence ID" value="JAE26008.1"/>
    <property type="molecule type" value="Transcribed_RNA"/>
</dbReference>
<proteinExistence type="predicted"/>